<dbReference type="Proteomes" id="UP000759131">
    <property type="component" value="Unassembled WGS sequence"/>
</dbReference>
<accession>A0A7R9Q3U8</accession>
<evidence type="ECO:0000313" key="2">
    <source>
        <dbReference type="EMBL" id="CAD7630370.1"/>
    </source>
</evidence>
<sequence length="116" mass="11944">MSEKKVINTGKSVNYNGKGLASNGKPMANNRVSSKSNKSVANNSASIQAQAAAAAMIQPYINARLQASAACMNVNPYLRYNPAFAAAAAAAAINPYAAAANAGYAQQSINTANYDI</sequence>
<reference evidence="2" key="1">
    <citation type="submission" date="2020-11" db="EMBL/GenBank/DDBJ databases">
        <authorList>
            <person name="Tran Van P."/>
        </authorList>
    </citation>
    <scope>NUCLEOTIDE SEQUENCE</scope>
</reference>
<feature type="region of interest" description="Disordered" evidence="1">
    <location>
        <begin position="17"/>
        <end position="41"/>
    </location>
</feature>
<organism evidence="2">
    <name type="scientific">Medioppia subpectinata</name>
    <dbReference type="NCBI Taxonomy" id="1979941"/>
    <lineage>
        <taxon>Eukaryota</taxon>
        <taxon>Metazoa</taxon>
        <taxon>Ecdysozoa</taxon>
        <taxon>Arthropoda</taxon>
        <taxon>Chelicerata</taxon>
        <taxon>Arachnida</taxon>
        <taxon>Acari</taxon>
        <taxon>Acariformes</taxon>
        <taxon>Sarcoptiformes</taxon>
        <taxon>Oribatida</taxon>
        <taxon>Brachypylina</taxon>
        <taxon>Oppioidea</taxon>
        <taxon>Oppiidae</taxon>
        <taxon>Medioppia</taxon>
    </lineage>
</organism>
<evidence type="ECO:0000313" key="3">
    <source>
        <dbReference type="Proteomes" id="UP000759131"/>
    </source>
</evidence>
<keyword evidence="3" id="KW-1185">Reference proteome</keyword>
<protein>
    <submittedName>
        <fullName evidence="2">Uncharacterized protein</fullName>
    </submittedName>
</protein>
<name>A0A7R9Q3U8_9ACAR</name>
<evidence type="ECO:0000256" key="1">
    <source>
        <dbReference type="SAM" id="MobiDB-lite"/>
    </source>
</evidence>
<dbReference type="AlphaFoldDB" id="A0A7R9Q3U8"/>
<feature type="compositionally biased region" description="Low complexity" evidence="1">
    <location>
        <begin position="28"/>
        <end position="41"/>
    </location>
</feature>
<dbReference type="EMBL" id="OC862599">
    <property type="protein sequence ID" value="CAD7630370.1"/>
    <property type="molecule type" value="Genomic_DNA"/>
</dbReference>
<proteinExistence type="predicted"/>
<gene>
    <name evidence="2" type="ORF">OSB1V03_LOCUS10783</name>
</gene>
<dbReference type="EMBL" id="CAJPIZ010008024">
    <property type="protein sequence ID" value="CAG2110800.1"/>
    <property type="molecule type" value="Genomic_DNA"/>
</dbReference>